<gene>
    <name evidence="1" type="ORF">EVAR_96128_1</name>
</gene>
<accession>A0A4C2A0T0</accession>
<protein>
    <submittedName>
        <fullName evidence="1">Uncharacterized protein</fullName>
    </submittedName>
</protein>
<name>A0A4C2A0T0_EUMVA</name>
<comment type="caution">
    <text evidence="1">The sequence shown here is derived from an EMBL/GenBank/DDBJ whole genome shotgun (WGS) entry which is preliminary data.</text>
</comment>
<dbReference type="OrthoDB" id="10254686at2759"/>
<dbReference type="AlphaFoldDB" id="A0A4C2A0T0"/>
<evidence type="ECO:0000313" key="1">
    <source>
        <dbReference type="EMBL" id="GBP94551.1"/>
    </source>
</evidence>
<organism evidence="1 2">
    <name type="scientific">Eumeta variegata</name>
    <name type="common">Bagworm moth</name>
    <name type="synonym">Eumeta japonica</name>
    <dbReference type="NCBI Taxonomy" id="151549"/>
    <lineage>
        <taxon>Eukaryota</taxon>
        <taxon>Metazoa</taxon>
        <taxon>Ecdysozoa</taxon>
        <taxon>Arthropoda</taxon>
        <taxon>Hexapoda</taxon>
        <taxon>Insecta</taxon>
        <taxon>Pterygota</taxon>
        <taxon>Neoptera</taxon>
        <taxon>Endopterygota</taxon>
        <taxon>Lepidoptera</taxon>
        <taxon>Glossata</taxon>
        <taxon>Ditrysia</taxon>
        <taxon>Tineoidea</taxon>
        <taxon>Psychidae</taxon>
        <taxon>Oiketicinae</taxon>
        <taxon>Eumeta</taxon>
    </lineage>
</organism>
<evidence type="ECO:0000313" key="2">
    <source>
        <dbReference type="Proteomes" id="UP000299102"/>
    </source>
</evidence>
<proteinExistence type="predicted"/>
<dbReference type="EMBL" id="BGZK01002519">
    <property type="protein sequence ID" value="GBP94551.1"/>
    <property type="molecule type" value="Genomic_DNA"/>
</dbReference>
<dbReference type="Proteomes" id="UP000299102">
    <property type="component" value="Unassembled WGS sequence"/>
</dbReference>
<keyword evidence="2" id="KW-1185">Reference proteome</keyword>
<reference evidence="1 2" key="1">
    <citation type="journal article" date="2019" name="Commun. Biol.">
        <title>The bagworm genome reveals a unique fibroin gene that provides high tensile strength.</title>
        <authorList>
            <person name="Kono N."/>
            <person name="Nakamura H."/>
            <person name="Ohtoshi R."/>
            <person name="Tomita M."/>
            <person name="Numata K."/>
            <person name="Arakawa K."/>
        </authorList>
    </citation>
    <scope>NUCLEOTIDE SEQUENCE [LARGE SCALE GENOMIC DNA]</scope>
</reference>
<sequence length="155" mass="17480">MRLSHWRSLEVFDRQWTSAEGSKPMPFNLDISIIKSRKCSTVFCDCPLPPKTTLALVANNNGSDRRNGSPVPWLQFEMLASKYLSILHIHLTMPYISKPIIINPITRDGINVGWKWKRVRLALADRGLIYGRGGLTAMQKLPPLTPRANTKLAAL</sequence>